<dbReference type="EMBL" id="FRCP01000006">
    <property type="protein sequence ID" value="SHM12097.1"/>
    <property type="molecule type" value="Genomic_DNA"/>
</dbReference>
<dbReference type="InterPro" id="IPR051534">
    <property type="entry name" value="CBASS_pafABC_assoc_protein"/>
</dbReference>
<dbReference type="InterPro" id="IPR013196">
    <property type="entry name" value="HTH_11"/>
</dbReference>
<dbReference type="Pfam" id="PF13280">
    <property type="entry name" value="WYL"/>
    <property type="match status" value="1"/>
</dbReference>
<keyword evidence="1" id="KW-0805">Transcription regulation</keyword>
<evidence type="ECO:0000313" key="5">
    <source>
        <dbReference type="Proteomes" id="UP000184038"/>
    </source>
</evidence>
<keyword evidence="5" id="KW-1185">Reference proteome</keyword>
<dbReference type="PANTHER" id="PTHR34580">
    <property type="match status" value="1"/>
</dbReference>
<dbReference type="PROSITE" id="PS51000">
    <property type="entry name" value="HTH_DEOR_2"/>
    <property type="match status" value="1"/>
</dbReference>
<dbReference type="PIRSF" id="PIRSF016838">
    <property type="entry name" value="PafC"/>
    <property type="match status" value="1"/>
</dbReference>
<evidence type="ECO:0000313" key="4">
    <source>
        <dbReference type="EMBL" id="SHM12097.1"/>
    </source>
</evidence>
<dbReference type="Gene3D" id="1.10.10.10">
    <property type="entry name" value="Winged helix-like DNA-binding domain superfamily/Winged helix DNA-binding domain"/>
    <property type="match status" value="1"/>
</dbReference>
<dbReference type="Pfam" id="PF08279">
    <property type="entry name" value="HTH_11"/>
    <property type="match status" value="1"/>
</dbReference>
<dbReference type="InterPro" id="IPR001034">
    <property type="entry name" value="DeoR_HTH"/>
</dbReference>
<dbReference type="OrthoDB" id="9815009at2"/>
<dbReference type="Pfam" id="PF25583">
    <property type="entry name" value="WCX"/>
    <property type="match status" value="1"/>
</dbReference>
<dbReference type="PANTHER" id="PTHR34580:SF1">
    <property type="entry name" value="PROTEIN PAFC"/>
    <property type="match status" value="1"/>
</dbReference>
<organism evidence="4 5">
    <name type="scientific">Anaerosporobacter mobilis DSM 15930</name>
    <dbReference type="NCBI Taxonomy" id="1120996"/>
    <lineage>
        <taxon>Bacteria</taxon>
        <taxon>Bacillati</taxon>
        <taxon>Bacillota</taxon>
        <taxon>Clostridia</taxon>
        <taxon>Lachnospirales</taxon>
        <taxon>Lachnospiraceae</taxon>
        <taxon>Anaerosporobacter</taxon>
    </lineage>
</organism>
<dbReference type="AlphaFoldDB" id="A0A1M7G835"/>
<name>A0A1M7G835_9FIRM</name>
<dbReference type="GO" id="GO:0003700">
    <property type="term" value="F:DNA-binding transcription factor activity"/>
    <property type="evidence" value="ECO:0007669"/>
    <property type="project" value="InterPro"/>
</dbReference>
<dbReference type="InterPro" id="IPR057727">
    <property type="entry name" value="WCX_dom"/>
</dbReference>
<sequence length="303" mass="34839">MKIDRLIGILSILLQQDKVTAPYLAEKFEVSRRTINRDIEDLCKAGIPIVTTKGQNGGISIMEGYRIERTLLSSADMKAILTGLQTLDSVSGSNQYLQLMNKLSVESTTNLALNNSVLINLSSWYKSSLAPKMELIKNAIEQRELISFTYCSPRGESVKRTEPYFLIFQWSSWYVWGYCLQNKDFRLYKLHRILMLENLHQEYEPRTLPELPVQPEPFGPLSIKVTALFDPCVKWRLIDEYGPDSLIPQEDGRLLLKFNFSNREHVLNWLFSFGDKVELLAPRDLQDDLVNGAKNILHMYGQT</sequence>
<dbReference type="InterPro" id="IPR036390">
    <property type="entry name" value="WH_DNA-bd_sf"/>
</dbReference>
<reference evidence="4 5" key="1">
    <citation type="submission" date="2016-11" db="EMBL/GenBank/DDBJ databases">
        <authorList>
            <person name="Jaros S."/>
            <person name="Januszkiewicz K."/>
            <person name="Wedrychowicz H."/>
        </authorList>
    </citation>
    <scope>NUCLEOTIDE SEQUENCE [LARGE SCALE GENOMIC DNA]</scope>
    <source>
        <strain evidence="4 5">DSM 15930</strain>
    </source>
</reference>
<keyword evidence="4" id="KW-0238">DNA-binding</keyword>
<keyword evidence="2" id="KW-0804">Transcription</keyword>
<dbReference type="GO" id="GO:0003677">
    <property type="term" value="F:DNA binding"/>
    <property type="evidence" value="ECO:0007669"/>
    <property type="project" value="UniProtKB-KW"/>
</dbReference>
<proteinExistence type="predicted"/>
<feature type="domain" description="HTH deoR-type" evidence="3">
    <location>
        <begin position="2"/>
        <end position="57"/>
    </location>
</feature>
<dbReference type="STRING" id="1120996.SAMN02746066_00875"/>
<dbReference type="RefSeq" id="WP_073283436.1">
    <property type="nucleotide sequence ID" value="NZ_FRCP01000006.1"/>
</dbReference>
<dbReference type="SUPFAM" id="SSF46785">
    <property type="entry name" value="Winged helix' DNA-binding domain"/>
    <property type="match status" value="1"/>
</dbReference>
<evidence type="ECO:0000259" key="3">
    <source>
        <dbReference type="PROSITE" id="PS51000"/>
    </source>
</evidence>
<evidence type="ECO:0000256" key="1">
    <source>
        <dbReference type="ARBA" id="ARBA00023015"/>
    </source>
</evidence>
<accession>A0A1M7G835</accession>
<gene>
    <name evidence="4" type="ORF">SAMN02746066_00875</name>
</gene>
<protein>
    <submittedName>
        <fullName evidence="4">Predicted DNA-binding transcriptional regulator YafY, contains an HTH and WYL domains</fullName>
    </submittedName>
</protein>
<dbReference type="Proteomes" id="UP000184038">
    <property type="component" value="Unassembled WGS sequence"/>
</dbReference>
<evidence type="ECO:0000256" key="2">
    <source>
        <dbReference type="ARBA" id="ARBA00023163"/>
    </source>
</evidence>
<dbReference type="PROSITE" id="PS52050">
    <property type="entry name" value="WYL"/>
    <property type="match status" value="1"/>
</dbReference>
<dbReference type="InterPro" id="IPR026881">
    <property type="entry name" value="WYL_dom"/>
</dbReference>
<dbReference type="InterPro" id="IPR036388">
    <property type="entry name" value="WH-like_DNA-bd_sf"/>
</dbReference>
<dbReference type="InterPro" id="IPR028349">
    <property type="entry name" value="PafC-like"/>
</dbReference>